<dbReference type="PANTHER" id="PTHR34574:SF2">
    <property type="entry name" value="CALCIUM-BINDING EF-HAND FAMILY PROTEIN"/>
    <property type="match status" value="1"/>
</dbReference>
<evidence type="ECO:0000313" key="3">
    <source>
        <dbReference type="Proteomes" id="UP000324897"/>
    </source>
</evidence>
<comment type="caution">
    <text evidence="2">The sequence shown here is derived from an EMBL/GenBank/DDBJ whole genome shotgun (WGS) entry which is preliminary data.</text>
</comment>
<protein>
    <recommendedName>
        <fullName evidence="4">EF-hand domain-containing protein</fullName>
    </recommendedName>
</protein>
<organism evidence="2 3">
    <name type="scientific">Eragrostis curvula</name>
    <name type="common">weeping love grass</name>
    <dbReference type="NCBI Taxonomy" id="38414"/>
    <lineage>
        <taxon>Eukaryota</taxon>
        <taxon>Viridiplantae</taxon>
        <taxon>Streptophyta</taxon>
        <taxon>Embryophyta</taxon>
        <taxon>Tracheophyta</taxon>
        <taxon>Spermatophyta</taxon>
        <taxon>Magnoliopsida</taxon>
        <taxon>Liliopsida</taxon>
        <taxon>Poales</taxon>
        <taxon>Poaceae</taxon>
        <taxon>PACMAD clade</taxon>
        <taxon>Chloridoideae</taxon>
        <taxon>Eragrostideae</taxon>
        <taxon>Eragrostidinae</taxon>
        <taxon>Eragrostis</taxon>
    </lineage>
</organism>
<reference evidence="2 3" key="1">
    <citation type="journal article" date="2019" name="Sci. Rep.">
        <title>A high-quality genome of Eragrostis curvula grass provides insights into Poaceae evolution and supports new strategies to enhance forage quality.</title>
        <authorList>
            <person name="Carballo J."/>
            <person name="Santos B.A.C.M."/>
            <person name="Zappacosta D."/>
            <person name="Garbus I."/>
            <person name="Selva J.P."/>
            <person name="Gallo C.A."/>
            <person name="Diaz A."/>
            <person name="Albertini E."/>
            <person name="Caccamo M."/>
            <person name="Echenique V."/>
        </authorList>
    </citation>
    <scope>NUCLEOTIDE SEQUENCE [LARGE SCALE GENOMIC DNA]</scope>
    <source>
        <strain evidence="3">cv. Victoria</strain>
        <tissue evidence="2">Leaf</tissue>
    </source>
</reference>
<gene>
    <name evidence="2" type="ORF">EJB05_22906</name>
</gene>
<dbReference type="EMBL" id="RWGY01000011">
    <property type="protein sequence ID" value="TVU31227.1"/>
    <property type="molecule type" value="Genomic_DNA"/>
</dbReference>
<accession>A0A5J9V747</accession>
<name>A0A5J9V747_9POAL</name>
<evidence type="ECO:0008006" key="4">
    <source>
        <dbReference type="Google" id="ProtNLM"/>
    </source>
</evidence>
<dbReference type="Proteomes" id="UP000324897">
    <property type="component" value="Chromosome 1"/>
</dbReference>
<dbReference type="OrthoDB" id="1881481at2759"/>
<dbReference type="AlphaFoldDB" id="A0A5J9V747"/>
<feature type="region of interest" description="Disordered" evidence="1">
    <location>
        <begin position="497"/>
        <end position="516"/>
    </location>
</feature>
<keyword evidence="3" id="KW-1185">Reference proteome</keyword>
<proteinExistence type="predicted"/>
<feature type="region of interest" description="Disordered" evidence="1">
    <location>
        <begin position="64"/>
        <end position="112"/>
    </location>
</feature>
<sequence>MYLAVDEPQPPPVRRRIWQWRPQTRPCRRRVRARELLSQPGPPDARRRPELVLLQLDARSLPLLPTHAQPPMPDLSADPRSCRGCRASSPATNARPVVAASQHRARRRPSQVWTVRRLRGERATATVAATASPAAAFTGSGHEGRRSGRSGPGSGRNVHGMAATSTPWLRPHPLEEGKKKKLRTPRRRRPGSPHGLCRQLAQAAARLEEEDGGGCGLGFRSRPLGSDAGAAQDGGGWGRRMVAYLSITTDELESSEIDRRNHSEEISTLKFTRACFHRLPAVADLGAAIGLPARGSPPQADHIYSEVLNEFTHGKRGSVSKSEFQRVLSDILLGMAAGLKRDPIVILRINGADLNEFLESPRYEPEAVALFSQLESGNNASLRQCLLAQQLTVDHGMPPASDSWRLQQHPVIVAHTENTFDGSGIRKLLSNKFQVDKLLDSVWKDVPKEHTDKTSKKYIRVALDRMADSACLPPYGAVDQLDGNPISISTNTVVHEPMSTSPSLSPLSPMVSLPNE</sequence>
<feature type="region of interest" description="Disordered" evidence="1">
    <location>
        <begin position="132"/>
        <end position="197"/>
    </location>
</feature>
<feature type="non-terminal residue" evidence="2">
    <location>
        <position position="1"/>
    </location>
</feature>
<evidence type="ECO:0000313" key="2">
    <source>
        <dbReference type="EMBL" id="TVU31227.1"/>
    </source>
</evidence>
<evidence type="ECO:0000256" key="1">
    <source>
        <dbReference type="SAM" id="MobiDB-lite"/>
    </source>
</evidence>
<dbReference type="PANTHER" id="PTHR34574">
    <property type="entry name" value="CALCIUM-BINDING EF-HAND FAMILY PROTEIN-RELATED"/>
    <property type="match status" value="1"/>
</dbReference>
<dbReference type="Gramene" id="TVU31227">
    <property type="protein sequence ID" value="TVU31227"/>
    <property type="gene ID" value="EJB05_22906"/>
</dbReference>
<feature type="compositionally biased region" description="Basic residues" evidence="1">
    <location>
        <begin position="179"/>
        <end position="191"/>
    </location>
</feature>